<dbReference type="GO" id="GO:0005516">
    <property type="term" value="F:calmodulin binding"/>
    <property type="evidence" value="ECO:0007669"/>
    <property type="project" value="InterPro"/>
</dbReference>
<dbReference type="Proteomes" id="UP000018850">
    <property type="component" value="Unassembled WGS sequence"/>
</dbReference>
<accession>W2USB2</accession>
<dbReference type="SUPFAM" id="SSF54427">
    <property type="entry name" value="NTF2-like"/>
    <property type="match status" value="1"/>
</dbReference>
<evidence type="ECO:0000313" key="3">
    <source>
        <dbReference type="EMBL" id="ETN96356.1"/>
    </source>
</evidence>
<protein>
    <recommendedName>
        <fullName evidence="2">Calcium/calmodulin-dependent protein kinase II association-domain domain-containing protein</fullName>
    </recommendedName>
</protein>
<feature type="chain" id="PRO_5004827090" description="Calcium/calmodulin-dependent protein kinase II association-domain domain-containing protein" evidence="1">
    <location>
        <begin position="24"/>
        <end position="177"/>
    </location>
</feature>
<evidence type="ECO:0000256" key="1">
    <source>
        <dbReference type="SAM" id="SignalP"/>
    </source>
</evidence>
<dbReference type="Gene3D" id="3.10.450.50">
    <property type="match status" value="1"/>
</dbReference>
<keyword evidence="1" id="KW-0732">Signal</keyword>
<evidence type="ECO:0000259" key="2">
    <source>
        <dbReference type="Pfam" id="PF08332"/>
    </source>
</evidence>
<proteinExistence type="predicted"/>
<gene>
    <name evidence="3" type="ORF">P278_08670</name>
</gene>
<dbReference type="AlphaFoldDB" id="W2USB2"/>
<feature type="signal peptide" evidence="1">
    <location>
        <begin position="1"/>
        <end position="23"/>
    </location>
</feature>
<name>W2USB2_9FLAO</name>
<evidence type="ECO:0000313" key="4">
    <source>
        <dbReference type="Proteomes" id="UP000018850"/>
    </source>
</evidence>
<dbReference type="InterPro" id="IPR032710">
    <property type="entry name" value="NTF2-like_dom_sf"/>
</dbReference>
<dbReference type="eggNOG" id="ENOG5032TH9">
    <property type="taxonomic scope" value="Bacteria"/>
</dbReference>
<dbReference type="Pfam" id="PF08332">
    <property type="entry name" value="CaMKII_AD"/>
    <property type="match status" value="1"/>
</dbReference>
<dbReference type="GO" id="GO:0004683">
    <property type="term" value="F:calcium/calmodulin-dependent protein kinase activity"/>
    <property type="evidence" value="ECO:0007669"/>
    <property type="project" value="InterPro"/>
</dbReference>
<reference evidence="4" key="1">
    <citation type="submission" date="2013-11" db="EMBL/GenBank/DDBJ databases">
        <title>Draft genome sequence from a member of Zhouia, isolated tidal flat.</title>
        <authorList>
            <person name="Jin H."/>
            <person name="Jeon C.O."/>
        </authorList>
    </citation>
    <scope>NUCLEOTIDE SEQUENCE [LARGE SCALE GENOMIC DNA]</scope>
    <source>
        <strain evidence="4">AD3</strain>
    </source>
</reference>
<comment type="caution">
    <text evidence="3">The sequence shown here is derived from an EMBL/GenBank/DDBJ whole genome shotgun (WGS) entry which is preliminary data.</text>
</comment>
<dbReference type="PATRIC" id="fig|1286632.3.peg.865"/>
<feature type="domain" description="Calcium/calmodulin-dependent protein kinase II association-domain" evidence="2">
    <location>
        <begin position="37"/>
        <end position="161"/>
    </location>
</feature>
<keyword evidence="4" id="KW-1185">Reference proteome</keyword>
<dbReference type="STRING" id="376730.SAMN04487906_2031"/>
<sequence>MKNLFLTTVTLLMALLTPGLSNAQNETNEKSAQKRIKELNQFYDILSKTVKEGDYEGYSNLYHSDAIVVFTAGEDKKSVPVIKALNKWKSGFEDTKSGKVKAQVEFRFSQRVGDETTAHETGIFHYQSYNKAGEVISNYYGHLDMLLVKLDNQWKMIMEHQISDATPEEWDALSPEY</sequence>
<dbReference type="EMBL" id="AYXY01000013">
    <property type="protein sequence ID" value="ETN96356.1"/>
    <property type="molecule type" value="Genomic_DNA"/>
</dbReference>
<dbReference type="RefSeq" id="WP_152973885.1">
    <property type="nucleotide sequence ID" value="NZ_AYXY01000013.1"/>
</dbReference>
<reference evidence="3 4" key="2">
    <citation type="journal article" date="2016" name="Genome Announc.">
        <title>Draft Genome Sequence of Zhouia amylolytica AD3, Isolated from Tidal Flat Sediment.</title>
        <authorList>
            <person name="Jia B."/>
            <person name="Jin H.M."/>
            <person name="Lee H.J."/>
            <person name="Jeon C.O."/>
        </authorList>
    </citation>
    <scope>NUCLEOTIDE SEQUENCE [LARGE SCALE GENOMIC DNA]</scope>
    <source>
        <strain evidence="3 4">AD3</strain>
    </source>
</reference>
<organism evidence="3 4">
    <name type="scientific">Zhouia amylolytica AD3</name>
    <dbReference type="NCBI Taxonomy" id="1286632"/>
    <lineage>
        <taxon>Bacteria</taxon>
        <taxon>Pseudomonadati</taxon>
        <taxon>Bacteroidota</taxon>
        <taxon>Flavobacteriia</taxon>
        <taxon>Flavobacteriales</taxon>
        <taxon>Flavobacteriaceae</taxon>
        <taxon>Zhouia</taxon>
    </lineage>
</organism>
<dbReference type="InterPro" id="IPR013543">
    <property type="entry name" value="Ca/CaM-dep_prot_kinase-assoc"/>
</dbReference>